<sequence>MAVCEAFCGMASDSIEIEKNMTIITYAKLTILIEDDSFSILLVCEYDKRLADKQRTEVRTNDEKFHIFGCPAFTNSARSNSTYEPTAGDIL</sequence>
<evidence type="ECO:0000313" key="1">
    <source>
        <dbReference type="EMBL" id="GFY64424.1"/>
    </source>
</evidence>
<dbReference type="Proteomes" id="UP000886998">
    <property type="component" value="Unassembled WGS sequence"/>
</dbReference>
<reference evidence="1" key="1">
    <citation type="submission" date="2020-08" db="EMBL/GenBank/DDBJ databases">
        <title>Multicomponent nature underlies the extraordinary mechanical properties of spider dragline silk.</title>
        <authorList>
            <person name="Kono N."/>
            <person name="Nakamura H."/>
            <person name="Mori M."/>
            <person name="Yoshida Y."/>
            <person name="Ohtoshi R."/>
            <person name="Malay A.D."/>
            <person name="Moran D.A.P."/>
            <person name="Tomita M."/>
            <person name="Numata K."/>
            <person name="Arakawa K."/>
        </authorList>
    </citation>
    <scope>NUCLEOTIDE SEQUENCE</scope>
</reference>
<keyword evidence="2" id="KW-1185">Reference proteome</keyword>
<accession>A0A8X6Y7K3</accession>
<dbReference type="EMBL" id="BMAV01015228">
    <property type="protein sequence ID" value="GFY64424.1"/>
    <property type="molecule type" value="Genomic_DNA"/>
</dbReference>
<dbReference type="AlphaFoldDB" id="A0A8X6Y7K3"/>
<gene>
    <name evidence="1" type="ORF">TNIN_43201</name>
</gene>
<organism evidence="1 2">
    <name type="scientific">Trichonephila inaurata madagascariensis</name>
    <dbReference type="NCBI Taxonomy" id="2747483"/>
    <lineage>
        <taxon>Eukaryota</taxon>
        <taxon>Metazoa</taxon>
        <taxon>Ecdysozoa</taxon>
        <taxon>Arthropoda</taxon>
        <taxon>Chelicerata</taxon>
        <taxon>Arachnida</taxon>
        <taxon>Araneae</taxon>
        <taxon>Araneomorphae</taxon>
        <taxon>Entelegynae</taxon>
        <taxon>Araneoidea</taxon>
        <taxon>Nephilidae</taxon>
        <taxon>Trichonephila</taxon>
        <taxon>Trichonephila inaurata</taxon>
    </lineage>
</organism>
<proteinExistence type="predicted"/>
<name>A0A8X6Y7K3_9ARAC</name>
<comment type="caution">
    <text evidence="1">The sequence shown here is derived from an EMBL/GenBank/DDBJ whole genome shotgun (WGS) entry which is preliminary data.</text>
</comment>
<protein>
    <submittedName>
        <fullName evidence="1">Uncharacterized protein</fullName>
    </submittedName>
</protein>
<evidence type="ECO:0000313" key="2">
    <source>
        <dbReference type="Proteomes" id="UP000886998"/>
    </source>
</evidence>